<reference evidence="2 3" key="1">
    <citation type="submission" date="2011-08" db="EMBL/GenBank/DDBJ databases">
        <title>The Genome Sequence of Clostridium citroniae WAL-17108.</title>
        <authorList>
            <consortium name="The Broad Institute Genome Sequencing Platform"/>
            <person name="Earl A."/>
            <person name="Ward D."/>
            <person name="Feldgarden M."/>
            <person name="Gevers D."/>
            <person name="Finegold S.M."/>
            <person name="Summanen P.H."/>
            <person name="Molitoris D.R."/>
            <person name="Vaisanen M.L."/>
            <person name="Daigneault M."/>
            <person name="Allen-Vercoe E."/>
            <person name="Young S.K."/>
            <person name="Zeng Q."/>
            <person name="Gargeya S."/>
            <person name="Fitzgerald M."/>
            <person name="Haas B."/>
            <person name="Abouelleil A."/>
            <person name="Alvarado L."/>
            <person name="Arachchi H.M."/>
            <person name="Berlin A."/>
            <person name="Brown A."/>
            <person name="Chapman S.B."/>
            <person name="Chen Z."/>
            <person name="Dunbar C."/>
            <person name="Freedman E."/>
            <person name="Gearin G."/>
            <person name="Gellesch M."/>
            <person name="Goldberg J."/>
            <person name="Griggs A."/>
            <person name="Gujja S."/>
            <person name="Heiman D."/>
            <person name="Howarth C."/>
            <person name="Larson L."/>
            <person name="Lui A."/>
            <person name="MacDonald P.J.P."/>
            <person name="Montmayeur A."/>
            <person name="Murphy C."/>
            <person name="Neiman D."/>
            <person name="Pearson M."/>
            <person name="Priest M."/>
            <person name="Roberts A."/>
            <person name="Saif S."/>
            <person name="Shea T."/>
            <person name="Shenoy N."/>
            <person name="Sisk P."/>
            <person name="Stolte C."/>
            <person name="Sykes S."/>
            <person name="Wortman J."/>
            <person name="Nusbaum C."/>
            <person name="Birren B."/>
        </authorList>
    </citation>
    <scope>NUCLEOTIDE SEQUENCE [LARGE SCALE GENOMIC DNA]</scope>
    <source>
        <strain evidence="2 3">WAL-17108</strain>
    </source>
</reference>
<dbReference type="InterPro" id="IPR052892">
    <property type="entry name" value="NA-targeting_endonuclease"/>
</dbReference>
<dbReference type="InterPro" id="IPR002711">
    <property type="entry name" value="HNH"/>
</dbReference>
<dbReference type="CDD" id="cd00085">
    <property type="entry name" value="HNHc"/>
    <property type="match status" value="1"/>
</dbReference>
<protein>
    <recommendedName>
        <fullName evidence="1">HNH nuclease domain-containing protein</fullName>
    </recommendedName>
</protein>
<dbReference type="AlphaFoldDB" id="G5HEP9"/>
<dbReference type="PANTHER" id="PTHR33877:SF1">
    <property type="entry name" value="TYPE IV METHYL-DIRECTED RESTRICTION ENZYME ECOKMCRA"/>
    <property type="match status" value="1"/>
</dbReference>
<dbReference type="RefSeq" id="WP_007859647.1">
    <property type="nucleotide sequence ID" value="NZ_JH376420.1"/>
</dbReference>
<sequence>MKKGRFLNYVITNGTQYMSYSTGGKINKTSSKRKAQQFSSSEEARAVLNKATRKLKNFYIMSLNEDAAMDIRTMSKRRRFEPAERKVIYAKSKGRCVLCGRFMGVDEFTVDHIIPLSKGGTNDLDNLQATCRVCNSIKQDILPRDFMEKISEIFLYQMRIRFNIDTWKHLCFLHRRYVSKKIRAVMKLF</sequence>
<accession>G5HEP9</accession>
<dbReference type="SMART" id="SM00507">
    <property type="entry name" value="HNHc"/>
    <property type="match status" value="1"/>
</dbReference>
<evidence type="ECO:0000313" key="3">
    <source>
        <dbReference type="Proteomes" id="UP000003763"/>
    </source>
</evidence>
<organism evidence="2 3">
    <name type="scientific">[Clostridium] citroniae WAL-17108</name>
    <dbReference type="NCBI Taxonomy" id="742733"/>
    <lineage>
        <taxon>Bacteria</taxon>
        <taxon>Bacillati</taxon>
        <taxon>Bacillota</taxon>
        <taxon>Clostridia</taxon>
        <taxon>Lachnospirales</taxon>
        <taxon>Lachnospiraceae</taxon>
        <taxon>Enterocloster</taxon>
    </lineage>
</organism>
<evidence type="ECO:0000313" key="2">
    <source>
        <dbReference type="EMBL" id="EHF00008.1"/>
    </source>
</evidence>
<dbReference type="Proteomes" id="UP000003763">
    <property type="component" value="Unassembled WGS sequence"/>
</dbReference>
<evidence type="ECO:0000259" key="1">
    <source>
        <dbReference type="SMART" id="SM00507"/>
    </source>
</evidence>
<dbReference type="EMBL" id="ADLJ01000007">
    <property type="protein sequence ID" value="EHF00008.1"/>
    <property type="molecule type" value="Genomic_DNA"/>
</dbReference>
<dbReference type="eggNOG" id="COG1403">
    <property type="taxonomic scope" value="Bacteria"/>
</dbReference>
<proteinExistence type="predicted"/>
<dbReference type="PANTHER" id="PTHR33877">
    <property type="entry name" value="SLL1193 PROTEIN"/>
    <property type="match status" value="1"/>
</dbReference>
<gene>
    <name evidence="2" type="ORF">HMPREF9469_00922</name>
</gene>
<dbReference type="Pfam" id="PF01844">
    <property type="entry name" value="HNH"/>
    <property type="match status" value="1"/>
</dbReference>
<name>G5HEP9_9FIRM</name>
<comment type="caution">
    <text evidence="2">The sequence shown here is derived from an EMBL/GenBank/DDBJ whole genome shotgun (WGS) entry which is preliminary data.</text>
</comment>
<dbReference type="HOGENOM" id="CLU_1480230_0_0_9"/>
<feature type="domain" description="HNH nuclease" evidence="1">
    <location>
        <begin position="83"/>
        <end position="136"/>
    </location>
</feature>
<dbReference type="Gene3D" id="1.10.30.50">
    <property type="match status" value="1"/>
</dbReference>
<dbReference type="InterPro" id="IPR003615">
    <property type="entry name" value="HNH_nuc"/>
</dbReference>
<dbReference type="PATRIC" id="fig|742733.3.peg.941"/>